<dbReference type="PANTHER" id="PTHR36812:SF9">
    <property type="entry name" value="MYB-LIKE PROTEIN X ISOFORM X1"/>
    <property type="match status" value="1"/>
</dbReference>
<feature type="transmembrane region" description="Helical" evidence="2">
    <location>
        <begin position="323"/>
        <end position="343"/>
    </location>
</feature>
<dbReference type="AlphaFoldDB" id="A0A9N8D9D2"/>
<feature type="transmembrane region" description="Helical" evidence="2">
    <location>
        <begin position="451"/>
        <end position="471"/>
    </location>
</feature>
<feature type="compositionally biased region" description="Basic and acidic residues" evidence="1">
    <location>
        <begin position="74"/>
        <end position="99"/>
    </location>
</feature>
<keyword evidence="3" id="KW-0732">Signal</keyword>
<protein>
    <submittedName>
        <fullName evidence="4">Uncharacterized protein</fullName>
    </submittedName>
</protein>
<feature type="compositionally biased region" description="Basic and acidic residues" evidence="1">
    <location>
        <begin position="175"/>
        <end position="187"/>
    </location>
</feature>
<name>A0A9N8D9D2_9STRA</name>
<feature type="transmembrane region" description="Helical" evidence="2">
    <location>
        <begin position="503"/>
        <end position="520"/>
    </location>
</feature>
<feature type="transmembrane region" description="Helical" evidence="2">
    <location>
        <begin position="381"/>
        <end position="403"/>
    </location>
</feature>
<feature type="region of interest" description="Disordered" evidence="1">
    <location>
        <begin position="67"/>
        <end position="199"/>
    </location>
</feature>
<evidence type="ECO:0000256" key="3">
    <source>
        <dbReference type="SAM" id="SignalP"/>
    </source>
</evidence>
<evidence type="ECO:0000256" key="2">
    <source>
        <dbReference type="SAM" id="Phobius"/>
    </source>
</evidence>
<organism evidence="4 5">
    <name type="scientific">Seminavis robusta</name>
    <dbReference type="NCBI Taxonomy" id="568900"/>
    <lineage>
        <taxon>Eukaryota</taxon>
        <taxon>Sar</taxon>
        <taxon>Stramenopiles</taxon>
        <taxon>Ochrophyta</taxon>
        <taxon>Bacillariophyta</taxon>
        <taxon>Bacillariophyceae</taxon>
        <taxon>Bacillariophycidae</taxon>
        <taxon>Naviculales</taxon>
        <taxon>Naviculaceae</taxon>
        <taxon>Seminavis</taxon>
    </lineage>
</organism>
<proteinExistence type="predicted"/>
<keyword evidence="5" id="KW-1185">Reference proteome</keyword>
<evidence type="ECO:0000256" key="1">
    <source>
        <dbReference type="SAM" id="MobiDB-lite"/>
    </source>
</evidence>
<dbReference type="EMBL" id="CAICTM010000007">
    <property type="protein sequence ID" value="CAB9496649.1"/>
    <property type="molecule type" value="Genomic_DNA"/>
</dbReference>
<keyword evidence="2" id="KW-1133">Transmembrane helix</keyword>
<dbReference type="PANTHER" id="PTHR36812">
    <property type="entry name" value="NEUROFILAMENT TRIPLET M PROTEIN-LIKE PROTEIN"/>
    <property type="match status" value="1"/>
</dbReference>
<feature type="transmembrane region" description="Helical" evidence="2">
    <location>
        <begin position="47"/>
        <end position="65"/>
    </location>
</feature>
<evidence type="ECO:0000313" key="4">
    <source>
        <dbReference type="EMBL" id="CAB9496649.1"/>
    </source>
</evidence>
<keyword evidence="2" id="KW-0472">Membrane</keyword>
<gene>
    <name evidence="4" type="ORF">SEMRO_7_G006180.1</name>
</gene>
<feature type="chain" id="PRO_5040234570" evidence="3">
    <location>
        <begin position="32"/>
        <end position="633"/>
    </location>
</feature>
<reference evidence="4" key="1">
    <citation type="submission" date="2020-06" db="EMBL/GenBank/DDBJ databases">
        <authorList>
            <consortium name="Plant Systems Biology data submission"/>
        </authorList>
    </citation>
    <scope>NUCLEOTIDE SEQUENCE</scope>
    <source>
        <strain evidence="4">D6</strain>
    </source>
</reference>
<keyword evidence="2" id="KW-0812">Transmembrane</keyword>
<feature type="signal peptide" evidence="3">
    <location>
        <begin position="1"/>
        <end position="31"/>
    </location>
</feature>
<evidence type="ECO:0000313" key="5">
    <source>
        <dbReference type="Proteomes" id="UP001153069"/>
    </source>
</evidence>
<feature type="compositionally biased region" description="Basic and acidic residues" evidence="1">
    <location>
        <begin position="108"/>
        <end position="158"/>
    </location>
</feature>
<accession>A0A9N8D9D2</accession>
<feature type="region of interest" description="Disordered" evidence="1">
    <location>
        <begin position="534"/>
        <end position="561"/>
    </location>
</feature>
<feature type="transmembrane region" description="Helical" evidence="2">
    <location>
        <begin position="299"/>
        <end position="317"/>
    </location>
</feature>
<feature type="region of interest" description="Disordered" evidence="1">
    <location>
        <begin position="607"/>
        <end position="633"/>
    </location>
</feature>
<feature type="transmembrane region" description="Helical" evidence="2">
    <location>
        <begin position="478"/>
        <end position="497"/>
    </location>
</feature>
<dbReference type="Proteomes" id="UP001153069">
    <property type="component" value="Unassembled WGS sequence"/>
</dbReference>
<sequence>MAMTNRMTAKAAAGRALLLLLFSVLVALVQAEVAIGSLRASTTGTATGGIASSSLLASSAIIASSENANHRQLRKSDAQRERDRQRQEEQEAKAKELLKQQENPEATADDKDASNKDNKDQEQDNKDQQDKNDQNDVKNEQEGDKSDQNGEKQEKDGETSNPNSNRQEESNESTNNDKEKPTERTANGDDTTGTSKMPIGGADEGFLPFNFSSVNMTALTNLVPDVDFNVTAISLTACEQIEMAVTFLTSLDFDNNFQQNWTTKVKQAIDAATAKDANSKDAADKAESQQDSNQRRAMWDVYLLQIIVTPMSLAMGFFGSNLLLPTCCLAAAGLGVFLVFHFLNQLGQSSSKYAIFFQFDCQMKLALGIVSASISAMMANFFVRFGLFSLGALAAGGGAYLVLDAFPFLDPTREGATDLMMYSYNSNASASYNAAVSTLHHNHSGASELTAFGWVVTTMMGMWGGLFLRWYEQASLEVVTAIMGGVGFAYSLHTMVVVQGGQLGRSIVFLIANFMTFFGWRYQRRRRLYRDEYSHKKNEQPQQQPSYAPVPTSPPSQAPASWDQLQNTVYSMQGLLQRSNQVQQPQAQPAPSAEQIVELTQSLQSLIQRMNVPESNKDGAAKSPKAAGDEKQK</sequence>
<comment type="caution">
    <text evidence="4">The sequence shown here is derived from an EMBL/GenBank/DDBJ whole genome shotgun (WGS) entry which is preliminary data.</text>
</comment>